<reference evidence="1" key="1">
    <citation type="journal article" date="2015" name="Nature">
        <title>Complex archaea that bridge the gap between prokaryotes and eukaryotes.</title>
        <authorList>
            <person name="Spang A."/>
            <person name="Saw J.H."/>
            <person name="Jorgensen S.L."/>
            <person name="Zaremba-Niedzwiedzka K."/>
            <person name="Martijn J."/>
            <person name="Lind A.E."/>
            <person name="van Eijk R."/>
            <person name="Schleper C."/>
            <person name="Guy L."/>
            <person name="Ettema T.J."/>
        </authorList>
    </citation>
    <scope>NUCLEOTIDE SEQUENCE</scope>
</reference>
<dbReference type="EMBL" id="LAZR01013089">
    <property type="protein sequence ID" value="KKM23611.1"/>
    <property type="molecule type" value="Genomic_DNA"/>
</dbReference>
<sequence>MEFNSPILISKLSPILISAFNVIKMNYFNLKDYNKASKNLNLGRSLSSEKKDKYGLKRWINISLSERN</sequence>
<protein>
    <submittedName>
        <fullName evidence="1">Uncharacterized protein</fullName>
    </submittedName>
</protein>
<proteinExistence type="predicted"/>
<dbReference type="AlphaFoldDB" id="A0A0F9I7L6"/>
<evidence type="ECO:0000313" key="1">
    <source>
        <dbReference type="EMBL" id="KKM23611.1"/>
    </source>
</evidence>
<accession>A0A0F9I7L6</accession>
<organism evidence="1">
    <name type="scientific">marine sediment metagenome</name>
    <dbReference type="NCBI Taxonomy" id="412755"/>
    <lineage>
        <taxon>unclassified sequences</taxon>
        <taxon>metagenomes</taxon>
        <taxon>ecological metagenomes</taxon>
    </lineage>
</organism>
<name>A0A0F9I7L6_9ZZZZ</name>
<gene>
    <name evidence="1" type="ORF">LCGC14_1613400</name>
</gene>
<comment type="caution">
    <text evidence="1">The sequence shown here is derived from an EMBL/GenBank/DDBJ whole genome shotgun (WGS) entry which is preliminary data.</text>
</comment>